<reference evidence="2" key="1">
    <citation type="submission" date="2020-08" db="EMBL/GenBank/DDBJ databases">
        <title>Multicomponent nature underlies the extraordinary mechanical properties of spider dragline silk.</title>
        <authorList>
            <person name="Kono N."/>
            <person name="Nakamura H."/>
            <person name="Mori M."/>
            <person name="Yoshida Y."/>
            <person name="Ohtoshi R."/>
            <person name="Malay A.D."/>
            <person name="Moran D.A.P."/>
            <person name="Tomita M."/>
            <person name="Numata K."/>
            <person name="Arakawa K."/>
        </authorList>
    </citation>
    <scope>NUCLEOTIDE SEQUENCE</scope>
</reference>
<dbReference type="AlphaFoldDB" id="A0A8X6TVY1"/>
<evidence type="ECO:0000256" key="1">
    <source>
        <dbReference type="SAM" id="MobiDB-lite"/>
    </source>
</evidence>
<name>A0A8X6TVY1_NEPPI</name>
<evidence type="ECO:0000313" key="3">
    <source>
        <dbReference type="Proteomes" id="UP000887013"/>
    </source>
</evidence>
<feature type="non-terminal residue" evidence="2">
    <location>
        <position position="44"/>
    </location>
</feature>
<keyword evidence="3" id="KW-1185">Reference proteome</keyword>
<accession>A0A8X6TVY1</accession>
<dbReference type="EMBL" id="BMAW01065882">
    <property type="protein sequence ID" value="GFT52277.1"/>
    <property type="molecule type" value="Genomic_DNA"/>
</dbReference>
<comment type="caution">
    <text evidence="2">The sequence shown here is derived from an EMBL/GenBank/DDBJ whole genome shotgun (WGS) entry which is preliminary data.</text>
</comment>
<feature type="region of interest" description="Disordered" evidence="1">
    <location>
        <begin position="1"/>
        <end position="21"/>
    </location>
</feature>
<sequence>MKQDESTESVGTTQLARECGRIREKLSPGRIRLDWSETRHFELE</sequence>
<proteinExistence type="predicted"/>
<organism evidence="2 3">
    <name type="scientific">Nephila pilipes</name>
    <name type="common">Giant wood spider</name>
    <name type="synonym">Nephila maculata</name>
    <dbReference type="NCBI Taxonomy" id="299642"/>
    <lineage>
        <taxon>Eukaryota</taxon>
        <taxon>Metazoa</taxon>
        <taxon>Ecdysozoa</taxon>
        <taxon>Arthropoda</taxon>
        <taxon>Chelicerata</taxon>
        <taxon>Arachnida</taxon>
        <taxon>Araneae</taxon>
        <taxon>Araneomorphae</taxon>
        <taxon>Entelegynae</taxon>
        <taxon>Araneoidea</taxon>
        <taxon>Nephilidae</taxon>
        <taxon>Nephila</taxon>
    </lineage>
</organism>
<gene>
    <name evidence="2" type="ORF">NPIL_228311</name>
</gene>
<evidence type="ECO:0000313" key="2">
    <source>
        <dbReference type="EMBL" id="GFT52277.1"/>
    </source>
</evidence>
<dbReference type="Proteomes" id="UP000887013">
    <property type="component" value="Unassembled WGS sequence"/>
</dbReference>
<protein>
    <submittedName>
        <fullName evidence="2">Uncharacterized protein</fullName>
    </submittedName>
</protein>